<dbReference type="InterPro" id="IPR011109">
    <property type="entry name" value="DNA_bind_recombinase_dom"/>
</dbReference>
<dbReference type="GO" id="GO:0000150">
    <property type="term" value="F:DNA strand exchange activity"/>
    <property type="evidence" value="ECO:0007669"/>
    <property type="project" value="InterPro"/>
</dbReference>
<keyword evidence="1" id="KW-0175">Coiled coil</keyword>
<dbReference type="PROSITE" id="PS51737">
    <property type="entry name" value="RECOMBINASE_DNA_BIND"/>
    <property type="match status" value="1"/>
</dbReference>
<name>A0A2M6W7U2_9BACT</name>
<evidence type="ECO:0000313" key="3">
    <source>
        <dbReference type="EMBL" id="PIT88831.1"/>
    </source>
</evidence>
<evidence type="ECO:0000313" key="4">
    <source>
        <dbReference type="Proteomes" id="UP000231426"/>
    </source>
</evidence>
<dbReference type="Proteomes" id="UP000231426">
    <property type="component" value="Unassembled WGS sequence"/>
</dbReference>
<dbReference type="Pfam" id="PF07508">
    <property type="entry name" value="Recombinase"/>
    <property type="match status" value="1"/>
</dbReference>
<dbReference type="PANTHER" id="PTHR30461">
    <property type="entry name" value="DNA-INVERTASE FROM LAMBDOID PROPHAGE"/>
    <property type="match status" value="1"/>
</dbReference>
<dbReference type="InterPro" id="IPR038109">
    <property type="entry name" value="DNA_bind_recomb_sf"/>
</dbReference>
<dbReference type="InterPro" id="IPR025827">
    <property type="entry name" value="Zn_ribbon_recom_dom"/>
</dbReference>
<accession>A0A2M6W7U2</accession>
<feature type="domain" description="Recombinase" evidence="2">
    <location>
        <begin position="38"/>
        <end position="145"/>
    </location>
</feature>
<dbReference type="PANTHER" id="PTHR30461:SF23">
    <property type="entry name" value="DNA RECOMBINASE-RELATED"/>
    <property type="match status" value="1"/>
</dbReference>
<dbReference type="GO" id="GO:0003677">
    <property type="term" value="F:DNA binding"/>
    <property type="evidence" value="ECO:0007669"/>
    <property type="project" value="InterPro"/>
</dbReference>
<organism evidence="3 4">
    <name type="scientific">Candidatus Magasanikbacteria bacterium CG10_big_fil_rev_8_21_14_0_10_36_32</name>
    <dbReference type="NCBI Taxonomy" id="1974646"/>
    <lineage>
        <taxon>Bacteria</taxon>
        <taxon>Candidatus Magasanikiibacteriota</taxon>
    </lineage>
</organism>
<feature type="coiled-coil region" evidence="1">
    <location>
        <begin position="225"/>
        <end position="259"/>
    </location>
</feature>
<dbReference type="Gene3D" id="3.90.1750.20">
    <property type="entry name" value="Putative Large Serine Recombinase, Chain B, Domain 2"/>
    <property type="match status" value="1"/>
</dbReference>
<dbReference type="EMBL" id="PFBV01000001">
    <property type="protein sequence ID" value="PIT88831.1"/>
    <property type="molecule type" value="Genomic_DNA"/>
</dbReference>
<sequence length="381" mass="44203">MMSLDFGMAKKYVDDLSVNTKRGIRTKLEKGEWPNAAPLGYLNDKINKKIIIDLQKGHYITELFNLYATGGYSIKEITNLIYQKGFRTRPGKKVTKSVIHRILTNRLYYGIMERDGKFYPANHEPLITKEIFNRAGEVLSGKNNIRKQKHDFPHRGFMKCNVCGCALTGTIKKGHIYYYCTNGKGKCEEHKKYLRSEKIDEMIMEIFENLSFDKELVEIMYSAAKEKSEGNKSGAEQIINTLKEQLKIARIKQERLLDSYLNGLTPEDVYKAKMEGLKRCQVETEMQLKQTETNKDNHCDTLELTKQVFLFPNLAKKEFLNKDNFGKRKIIENLLWNLNIENQNLATYKLKEPFQIMAGAPKTHSFNDMLRGWDSNPRPID</sequence>
<dbReference type="AlphaFoldDB" id="A0A2M6W7U2"/>
<evidence type="ECO:0000259" key="2">
    <source>
        <dbReference type="PROSITE" id="PS51737"/>
    </source>
</evidence>
<comment type="caution">
    <text evidence="3">The sequence shown here is derived from an EMBL/GenBank/DDBJ whole genome shotgun (WGS) entry which is preliminary data.</text>
</comment>
<dbReference type="Pfam" id="PF13408">
    <property type="entry name" value="Zn_ribbon_recom"/>
    <property type="match status" value="1"/>
</dbReference>
<reference evidence="4" key="1">
    <citation type="submission" date="2017-09" db="EMBL/GenBank/DDBJ databases">
        <title>Depth-based differentiation of microbial function through sediment-hosted aquifers and enrichment of novel symbionts in the deep terrestrial subsurface.</title>
        <authorList>
            <person name="Probst A.J."/>
            <person name="Ladd B."/>
            <person name="Jarett J.K."/>
            <person name="Geller-Mcgrath D.E."/>
            <person name="Sieber C.M.K."/>
            <person name="Emerson J.B."/>
            <person name="Anantharaman K."/>
            <person name="Thomas B.C."/>
            <person name="Malmstrom R."/>
            <person name="Stieglmeier M."/>
            <person name="Klingl A."/>
            <person name="Woyke T."/>
            <person name="Ryan C.M."/>
            <person name="Banfield J.F."/>
        </authorList>
    </citation>
    <scope>NUCLEOTIDE SEQUENCE [LARGE SCALE GENOMIC DNA]</scope>
</reference>
<evidence type="ECO:0000256" key="1">
    <source>
        <dbReference type="SAM" id="Coils"/>
    </source>
</evidence>
<gene>
    <name evidence="3" type="ORF">COU29_00370</name>
</gene>
<proteinExistence type="predicted"/>
<dbReference type="InterPro" id="IPR050639">
    <property type="entry name" value="SSR_resolvase"/>
</dbReference>
<protein>
    <recommendedName>
        <fullName evidence="2">Recombinase domain-containing protein</fullName>
    </recommendedName>
</protein>